<keyword evidence="2" id="KW-1133">Transmembrane helix</keyword>
<feature type="transmembrane region" description="Helical" evidence="2">
    <location>
        <begin position="131"/>
        <end position="156"/>
    </location>
</feature>
<feature type="transmembrane region" description="Helical" evidence="2">
    <location>
        <begin position="319"/>
        <end position="342"/>
    </location>
</feature>
<feature type="transmembrane region" description="Helical" evidence="2">
    <location>
        <begin position="514"/>
        <end position="533"/>
    </location>
</feature>
<organism evidence="3">
    <name type="scientific">Bicosoecida sp. CB-2014</name>
    <dbReference type="NCBI Taxonomy" id="1486930"/>
    <lineage>
        <taxon>Eukaryota</taxon>
        <taxon>Sar</taxon>
        <taxon>Stramenopiles</taxon>
        <taxon>Bigyra</taxon>
        <taxon>Opalozoa</taxon>
        <taxon>Bicosoecida</taxon>
    </lineage>
</organism>
<proteinExistence type="predicted"/>
<feature type="transmembrane region" description="Helical" evidence="2">
    <location>
        <begin position="292"/>
        <end position="313"/>
    </location>
</feature>
<feature type="transmembrane region" description="Helical" evidence="2">
    <location>
        <begin position="470"/>
        <end position="493"/>
    </location>
</feature>
<gene>
    <name evidence="3" type="ORF">BSP0115_LOCUS6814</name>
</gene>
<dbReference type="AlphaFoldDB" id="A0A7S1CBT3"/>
<dbReference type="EMBL" id="HBFS01009917">
    <property type="protein sequence ID" value="CAD8913562.1"/>
    <property type="molecule type" value="Transcribed_RNA"/>
</dbReference>
<feature type="region of interest" description="Disordered" evidence="1">
    <location>
        <begin position="1"/>
        <end position="29"/>
    </location>
</feature>
<sequence>MARVGDKSTEVRTAWGGHGTDAAGGAKKDDAGAPLSAALGGSSRLETVVNSLGGSAAFGSTGGATLVRHANAGGLDGDMLEEIFEASRARVRPGDVLVTLAMVLLLPLIGAGTPYLPGYKNYLAEEVWDNWLYVFFHVPVGFGVVSCGWLATIAYITRVEVTWRQMAALAVISGAAGMIIEASFVLAGIFPVPIQHFLVGGPGCCVGLAVLLKWRVPRESWSDAEFKKAFKRNLAGALLALGVFFVLVAFRIVFEIASSAVQAFLSLLLPFMLVVSLKGARVVLAAPHANSGAIYLAEASIAFSFTFFAASIFGEIEDVTSFVIIQLGTLGVACANIAKLWWARRKGTKAAAKAQSAVEPAVSADTAAGEGVDGGVQAPDNADGKELPEPANAGGPNLDMVSLGVVGANRLAVAHPPQLVDKAISTALQDFTKVISPLFSLIMNTFMFWGPNKPYYEAIDQWNEDQYWQSVKFTGIDVCVRILVLVVEAAVVVKVFRLNITRIAWAALRRWRALLAWSFAATIMFAYCIKLKHSGLDHTFEFKWMQGDKSGAVNAPH</sequence>
<evidence type="ECO:0000256" key="2">
    <source>
        <dbReference type="SAM" id="Phobius"/>
    </source>
</evidence>
<feature type="transmembrane region" description="Helical" evidence="2">
    <location>
        <begin position="196"/>
        <end position="214"/>
    </location>
</feature>
<feature type="transmembrane region" description="Helical" evidence="2">
    <location>
        <begin position="234"/>
        <end position="254"/>
    </location>
</feature>
<feature type="compositionally biased region" description="Basic and acidic residues" evidence="1">
    <location>
        <begin position="1"/>
        <end position="10"/>
    </location>
</feature>
<feature type="transmembrane region" description="Helical" evidence="2">
    <location>
        <begin position="260"/>
        <end position="280"/>
    </location>
</feature>
<keyword evidence="2" id="KW-0472">Membrane</keyword>
<evidence type="ECO:0000313" key="3">
    <source>
        <dbReference type="EMBL" id="CAD8913562.1"/>
    </source>
</evidence>
<feature type="region of interest" description="Disordered" evidence="1">
    <location>
        <begin position="364"/>
        <end position="395"/>
    </location>
</feature>
<keyword evidence="2" id="KW-0812">Transmembrane</keyword>
<feature type="transmembrane region" description="Helical" evidence="2">
    <location>
        <begin position="431"/>
        <end position="450"/>
    </location>
</feature>
<reference evidence="3" key="1">
    <citation type="submission" date="2021-01" db="EMBL/GenBank/DDBJ databases">
        <authorList>
            <person name="Corre E."/>
            <person name="Pelletier E."/>
            <person name="Niang G."/>
            <person name="Scheremetjew M."/>
            <person name="Finn R."/>
            <person name="Kale V."/>
            <person name="Holt S."/>
            <person name="Cochrane G."/>
            <person name="Meng A."/>
            <person name="Brown T."/>
            <person name="Cohen L."/>
        </authorList>
    </citation>
    <scope>NUCLEOTIDE SEQUENCE</scope>
    <source>
        <strain evidence="3">Ms1</strain>
    </source>
</reference>
<name>A0A7S1CBT3_9STRA</name>
<feature type="transmembrane region" description="Helical" evidence="2">
    <location>
        <begin position="168"/>
        <end position="190"/>
    </location>
</feature>
<evidence type="ECO:0000256" key="1">
    <source>
        <dbReference type="SAM" id="MobiDB-lite"/>
    </source>
</evidence>
<accession>A0A7S1CBT3</accession>
<protein>
    <submittedName>
        <fullName evidence="3">Uncharacterized protein</fullName>
    </submittedName>
</protein>
<feature type="transmembrane region" description="Helical" evidence="2">
    <location>
        <begin position="96"/>
        <end position="116"/>
    </location>
</feature>